<proteinExistence type="predicted"/>
<feature type="transmembrane region" description="Helical" evidence="1">
    <location>
        <begin position="21"/>
        <end position="40"/>
    </location>
</feature>
<sequence>MNHYQQLIANEILSVQGQKGYCLSVLGAGGLASFSVRLVVRL</sequence>
<name>A0A3M3K244_PSECA</name>
<organism evidence="2 3">
    <name type="scientific">Pseudomonas cannabina</name>
    <dbReference type="NCBI Taxonomy" id="86840"/>
    <lineage>
        <taxon>Bacteria</taxon>
        <taxon>Pseudomonadati</taxon>
        <taxon>Pseudomonadota</taxon>
        <taxon>Gammaproteobacteria</taxon>
        <taxon>Pseudomonadales</taxon>
        <taxon>Pseudomonadaceae</taxon>
        <taxon>Pseudomonas</taxon>
    </lineage>
</organism>
<dbReference type="EMBL" id="RBOW01001017">
    <property type="protein sequence ID" value="RMN17140.1"/>
    <property type="molecule type" value="Genomic_DNA"/>
</dbReference>
<accession>A0A3M3K244</accession>
<dbReference type="AlphaFoldDB" id="A0A3M3K244"/>
<evidence type="ECO:0000256" key="1">
    <source>
        <dbReference type="SAM" id="Phobius"/>
    </source>
</evidence>
<protein>
    <submittedName>
        <fullName evidence="2">Uncharacterized protein</fullName>
    </submittedName>
</protein>
<comment type="caution">
    <text evidence="2">The sequence shown here is derived from an EMBL/GenBank/DDBJ whole genome shotgun (WGS) entry which is preliminary data.</text>
</comment>
<dbReference type="Proteomes" id="UP000281372">
    <property type="component" value="Unassembled WGS sequence"/>
</dbReference>
<gene>
    <name evidence="2" type="ORF">ALQ64_03174</name>
</gene>
<keyword evidence="1" id="KW-0472">Membrane</keyword>
<evidence type="ECO:0000313" key="2">
    <source>
        <dbReference type="EMBL" id="RMN17140.1"/>
    </source>
</evidence>
<keyword evidence="1" id="KW-0812">Transmembrane</keyword>
<reference evidence="2 3" key="1">
    <citation type="submission" date="2018-08" db="EMBL/GenBank/DDBJ databases">
        <title>Recombination of ecologically and evolutionarily significant loci maintains genetic cohesion in the Pseudomonas syringae species complex.</title>
        <authorList>
            <person name="Dillon M."/>
            <person name="Thakur S."/>
            <person name="Almeida R.N.D."/>
            <person name="Weir B.S."/>
            <person name="Guttman D.S."/>
        </authorList>
    </citation>
    <scope>NUCLEOTIDE SEQUENCE [LARGE SCALE GENOMIC DNA]</scope>
    <source>
        <strain evidence="2 3">ICMP 2821</strain>
    </source>
</reference>
<keyword evidence="1" id="KW-1133">Transmembrane helix</keyword>
<evidence type="ECO:0000313" key="3">
    <source>
        <dbReference type="Proteomes" id="UP000281372"/>
    </source>
</evidence>